<reference evidence="2 3" key="1">
    <citation type="journal article" date="2017" name="Genome Biol. Evol.">
        <title>Phytophthora megakarya and P. palmivora, closely related causal agents of cacao black pod rot, underwent increases in genome sizes and gene numbers by different mechanisms.</title>
        <authorList>
            <person name="Ali S.S."/>
            <person name="Shao J."/>
            <person name="Lary D.J."/>
            <person name="Kronmiller B."/>
            <person name="Shen D."/>
            <person name="Strem M.D."/>
            <person name="Amoako-Attah I."/>
            <person name="Akrofi A.Y."/>
            <person name="Begoude B.A."/>
            <person name="Ten Hoopen G.M."/>
            <person name="Coulibaly K."/>
            <person name="Kebe B.I."/>
            <person name="Melnick R.L."/>
            <person name="Guiltinan M.J."/>
            <person name="Tyler B.M."/>
            <person name="Meinhardt L.W."/>
            <person name="Bailey B.A."/>
        </authorList>
    </citation>
    <scope>NUCLEOTIDE SEQUENCE [LARGE SCALE GENOMIC DNA]</scope>
    <source>
        <strain evidence="3">sbr112.9</strain>
    </source>
</reference>
<accession>A0A2P4WZ36</accession>
<organism evidence="2 3">
    <name type="scientific">Phytophthora palmivora</name>
    <dbReference type="NCBI Taxonomy" id="4796"/>
    <lineage>
        <taxon>Eukaryota</taxon>
        <taxon>Sar</taxon>
        <taxon>Stramenopiles</taxon>
        <taxon>Oomycota</taxon>
        <taxon>Peronosporomycetes</taxon>
        <taxon>Peronosporales</taxon>
        <taxon>Peronosporaceae</taxon>
        <taxon>Phytophthora</taxon>
    </lineage>
</organism>
<gene>
    <name evidence="2" type="ORF">PHPALM_36769</name>
</gene>
<feature type="compositionally biased region" description="Polar residues" evidence="1">
    <location>
        <begin position="205"/>
        <end position="220"/>
    </location>
</feature>
<dbReference type="OrthoDB" id="89942at2759"/>
<comment type="caution">
    <text evidence="2">The sequence shown here is derived from an EMBL/GenBank/DDBJ whole genome shotgun (WGS) entry which is preliminary data.</text>
</comment>
<dbReference type="Proteomes" id="UP000237271">
    <property type="component" value="Unassembled WGS sequence"/>
</dbReference>
<evidence type="ECO:0000313" key="3">
    <source>
        <dbReference type="Proteomes" id="UP000237271"/>
    </source>
</evidence>
<evidence type="ECO:0000256" key="1">
    <source>
        <dbReference type="SAM" id="MobiDB-lite"/>
    </source>
</evidence>
<feature type="region of interest" description="Disordered" evidence="1">
    <location>
        <begin position="156"/>
        <end position="220"/>
    </location>
</feature>
<dbReference type="AlphaFoldDB" id="A0A2P4WZ36"/>
<name>A0A2P4WZ36_9STRA</name>
<evidence type="ECO:0000313" key="2">
    <source>
        <dbReference type="EMBL" id="POM58563.1"/>
    </source>
</evidence>
<sequence length="220" mass="24545">MNKVRAINEAAMHPECLWDDVLGYIVEVDNMSATKALNGITPFEKLFGSKPQVNDLHILECFSVMQKTSLGYRILDLCTGKLIERRDVVLYEDLAADPNYLQNLIDKTYCKAEIELPDHIDFVSLPVSHVHMPIVPQDESSDDGEQNLASCADEMEVDSEDEIQIDEEGIPQSDNDSSSDSSDDDSDSDFSGSEPEAMEDDVNYVTESYMDNTQDTTSAE</sequence>
<proteinExistence type="predicted"/>
<keyword evidence="3" id="KW-1185">Reference proteome</keyword>
<feature type="compositionally biased region" description="Acidic residues" evidence="1">
    <location>
        <begin position="156"/>
        <end position="169"/>
    </location>
</feature>
<protein>
    <submittedName>
        <fullName evidence="2">Uncharacterized protein</fullName>
    </submittedName>
</protein>
<dbReference type="EMBL" id="NCKW01020206">
    <property type="protein sequence ID" value="POM58563.1"/>
    <property type="molecule type" value="Genomic_DNA"/>
</dbReference>